<evidence type="ECO:0000256" key="7">
    <source>
        <dbReference type="RuleBase" id="RU363032"/>
    </source>
</evidence>
<feature type="transmembrane region" description="Helical" evidence="7">
    <location>
        <begin position="133"/>
        <end position="156"/>
    </location>
</feature>
<dbReference type="EMBL" id="CP134050">
    <property type="protein sequence ID" value="WNC17435.1"/>
    <property type="molecule type" value="Genomic_DNA"/>
</dbReference>
<evidence type="ECO:0000256" key="6">
    <source>
        <dbReference type="ARBA" id="ARBA00023136"/>
    </source>
</evidence>
<feature type="domain" description="ABC transmembrane type-1" evidence="8">
    <location>
        <begin position="99"/>
        <end position="288"/>
    </location>
</feature>
<evidence type="ECO:0000256" key="5">
    <source>
        <dbReference type="ARBA" id="ARBA00022989"/>
    </source>
</evidence>
<dbReference type="PANTHER" id="PTHR43386:SF1">
    <property type="entry name" value="D,D-DIPEPTIDE TRANSPORT SYSTEM PERMEASE PROTEIN DDPC-RELATED"/>
    <property type="match status" value="1"/>
</dbReference>
<evidence type="ECO:0000259" key="8">
    <source>
        <dbReference type="PROSITE" id="PS50928"/>
    </source>
</evidence>
<evidence type="ECO:0000256" key="4">
    <source>
        <dbReference type="ARBA" id="ARBA00022692"/>
    </source>
</evidence>
<dbReference type="Gene3D" id="1.10.3720.10">
    <property type="entry name" value="MetI-like"/>
    <property type="match status" value="1"/>
</dbReference>
<reference evidence="9 10" key="1">
    <citation type="submission" date="2023-09" db="EMBL/GenBank/DDBJ databases">
        <title>Complete Genome and Methylome dissection of Bacillus brevis NEB573 original source of BbsI restriction endonuclease.</title>
        <authorList>
            <person name="Fomenkov A."/>
            <person name="Roberts R.D."/>
        </authorList>
    </citation>
    <scope>NUCLEOTIDE SEQUENCE [LARGE SCALE GENOMIC DNA]</scope>
    <source>
        <strain evidence="9 10">NEB573</strain>
    </source>
</reference>
<evidence type="ECO:0000313" key="9">
    <source>
        <dbReference type="EMBL" id="WNC17435.1"/>
    </source>
</evidence>
<keyword evidence="10" id="KW-1185">Reference proteome</keyword>
<organism evidence="9 10">
    <name type="scientific">Brevibacillus brevis</name>
    <name type="common">Bacillus brevis</name>
    <dbReference type="NCBI Taxonomy" id="1393"/>
    <lineage>
        <taxon>Bacteria</taxon>
        <taxon>Bacillati</taxon>
        <taxon>Bacillota</taxon>
        <taxon>Bacilli</taxon>
        <taxon>Bacillales</taxon>
        <taxon>Paenibacillaceae</taxon>
        <taxon>Brevibacillus</taxon>
    </lineage>
</organism>
<accession>A0ABY9TBE1</accession>
<dbReference type="PANTHER" id="PTHR43386">
    <property type="entry name" value="OLIGOPEPTIDE TRANSPORT SYSTEM PERMEASE PROTEIN APPC"/>
    <property type="match status" value="1"/>
</dbReference>
<dbReference type="Pfam" id="PF12911">
    <property type="entry name" value="OppC_N"/>
    <property type="match status" value="1"/>
</dbReference>
<dbReference type="RefSeq" id="WP_310773290.1">
    <property type="nucleotide sequence ID" value="NZ_CP134050.1"/>
</dbReference>
<dbReference type="SUPFAM" id="SSF161098">
    <property type="entry name" value="MetI-like"/>
    <property type="match status" value="1"/>
</dbReference>
<name>A0ABY9TBE1_BREBE</name>
<dbReference type="CDD" id="cd06261">
    <property type="entry name" value="TM_PBP2"/>
    <property type="match status" value="1"/>
</dbReference>
<keyword evidence="6 7" id="KW-0472">Membrane</keyword>
<evidence type="ECO:0000313" key="10">
    <source>
        <dbReference type="Proteomes" id="UP001256827"/>
    </source>
</evidence>
<feature type="transmembrane region" description="Helical" evidence="7">
    <location>
        <begin position="262"/>
        <end position="287"/>
    </location>
</feature>
<sequence length="301" mass="33092">MNLARNLLLKKEKIEASDELVKETFWQDVFRSLRKDRMAIVGGIVILLFVLMALLAPLISPHDPYEVNLDRQFLKPSMENWLGTDMFGRDVLSRILYGSQISLLIGIVPSLITMGIGIVLGIVAGYFGRRTDFVIMTISDMVLSFPSLLLAMVVMYTLGASLLNIFIALSIVGWASTARVVRAQTLSLKNKEFVEAARAVGVKPYLIMLRHILPNCIPQLLVLFTLEIPGSILSEASLSFLGVGAQPPASSWGLMVSNGKEFLFNAPWVAIAPGIAILVIVLAFNFLGDGLRDALDPYLKQ</sequence>
<dbReference type="PROSITE" id="PS50928">
    <property type="entry name" value="ABC_TM1"/>
    <property type="match status" value="1"/>
</dbReference>
<dbReference type="Pfam" id="PF00528">
    <property type="entry name" value="BPD_transp_1"/>
    <property type="match status" value="1"/>
</dbReference>
<feature type="transmembrane region" description="Helical" evidence="7">
    <location>
        <begin position="162"/>
        <end position="181"/>
    </location>
</feature>
<evidence type="ECO:0000256" key="3">
    <source>
        <dbReference type="ARBA" id="ARBA00022475"/>
    </source>
</evidence>
<dbReference type="Proteomes" id="UP001256827">
    <property type="component" value="Chromosome"/>
</dbReference>
<dbReference type="InterPro" id="IPR035906">
    <property type="entry name" value="MetI-like_sf"/>
</dbReference>
<proteinExistence type="inferred from homology"/>
<comment type="similarity">
    <text evidence="7">Belongs to the binding-protein-dependent transport system permease family.</text>
</comment>
<keyword evidence="4 7" id="KW-0812">Transmembrane</keyword>
<dbReference type="InterPro" id="IPR025966">
    <property type="entry name" value="OppC_N"/>
</dbReference>
<feature type="transmembrane region" description="Helical" evidence="7">
    <location>
        <begin position="39"/>
        <end position="59"/>
    </location>
</feature>
<keyword evidence="5 7" id="KW-1133">Transmembrane helix</keyword>
<evidence type="ECO:0000256" key="2">
    <source>
        <dbReference type="ARBA" id="ARBA00022448"/>
    </source>
</evidence>
<feature type="transmembrane region" description="Helical" evidence="7">
    <location>
        <begin position="101"/>
        <end position="126"/>
    </location>
</feature>
<comment type="subcellular location">
    <subcellularLocation>
        <location evidence="1 7">Cell membrane</location>
        <topology evidence="1 7">Multi-pass membrane protein</topology>
    </subcellularLocation>
</comment>
<gene>
    <name evidence="9" type="ORF">RGB73_14345</name>
</gene>
<keyword evidence="2 7" id="KW-0813">Transport</keyword>
<dbReference type="InterPro" id="IPR050366">
    <property type="entry name" value="BP-dependent_transpt_permease"/>
</dbReference>
<dbReference type="InterPro" id="IPR000515">
    <property type="entry name" value="MetI-like"/>
</dbReference>
<keyword evidence="3" id="KW-1003">Cell membrane</keyword>
<evidence type="ECO:0000256" key="1">
    <source>
        <dbReference type="ARBA" id="ARBA00004651"/>
    </source>
</evidence>
<protein>
    <submittedName>
        <fullName evidence="9">ABC transporter permease</fullName>
    </submittedName>
</protein>